<evidence type="ECO:0000256" key="8">
    <source>
        <dbReference type="ARBA" id="ARBA00022691"/>
    </source>
</evidence>
<dbReference type="FunFam" id="1.20.120.1220:FF:000001">
    <property type="entry name" value="Type 4 prepilin-like proteins leader peptide-processing enzyme"/>
    <property type="match status" value="1"/>
</dbReference>
<keyword evidence="12 19" id="KW-0472">Membrane</keyword>
<evidence type="ECO:0000313" key="22">
    <source>
        <dbReference type="EMBL" id="RMM68738.1"/>
    </source>
</evidence>
<evidence type="ECO:0000256" key="14">
    <source>
        <dbReference type="ARBA" id="ARBA00050401"/>
    </source>
</evidence>
<feature type="transmembrane region" description="Helical" evidence="19">
    <location>
        <begin position="185"/>
        <end position="202"/>
    </location>
</feature>
<keyword evidence="7 18" id="KW-0808">Transferase</keyword>
<evidence type="ECO:0000256" key="5">
    <source>
        <dbReference type="ARBA" id="ARBA00022603"/>
    </source>
</evidence>
<dbReference type="InterPro" id="IPR000045">
    <property type="entry name" value="Prepilin_IV_endopep_pep"/>
</dbReference>
<comment type="similarity">
    <text evidence="2 17">Belongs to the peptidase A24 family.</text>
</comment>
<dbReference type="Gene3D" id="1.20.120.1220">
    <property type="match status" value="1"/>
</dbReference>
<name>A0A3M3G3S1_PSESG</name>
<dbReference type="AlphaFoldDB" id="A0A3M3G3S1"/>
<evidence type="ECO:0000259" key="21">
    <source>
        <dbReference type="Pfam" id="PF06750"/>
    </source>
</evidence>
<gene>
    <name evidence="22" type="ORF">ALQ73_100570</name>
    <name evidence="23" type="ORF">ALQ74_04145</name>
</gene>
<dbReference type="InterPro" id="IPR014032">
    <property type="entry name" value="Peptidase_A24A_bac"/>
</dbReference>
<dbReference type="EC" id="3.4.23.43" evidence="15 18"/>
<evidence type="ECO:0000256" key="16">
    <source>
        <dbReference type="ARBA" id="ARBA00071870"/>
    </source>
</evidence>
<dbReference type="GO" id="GO:0032259">
    <property type="term" value="P:methylation"/>
    <property type="evidence" value="ECO:0007669"/>
    <property type="project" value="UniProtKB-KW"/>
</dbReference>
<evidence type="ECO:0000256" key="18">
    <source>
        <dbReference type="RuleBase" id="RU003794"/>
    </source>
</evidence>
<dbReference type="EC" id="2.1.1.-" evidence="18"/>
<dbReference type="InterPro" id="IPR010627">
    <property type="entry name" value="Prepilin_pept_A24_N"/>
</dbReference>
<organism evidence="23 25">
    <name type="scientific">Pseudomonas savastanoi pv. glycinea</name>
    <name type="common">Pseudomonas syringae pv. glycinea</name>
    <dbReference type="NCBI Taxonomy" id="318"/>
    <lineage>
        <taxon>Bacteria</taxon>
        <taxon>Pseudomonadati</taxon>
        <taxon>Pseudomonadota</taxon>
        <taxon>Gammaproteobacteria</taxon>
        <taxon>Pseudomonadales</taxon>
        <taxon>Pseudomonadaceae</taxon>
        <taxon>Pseudomonas</taxon>
    </lineage>
</organism>
<comment type="function">
    <text evidence="18">Plays an essential role in type IV pili and type II pseudopili formation by proteolytically removing the leader sequence from substrate proteins and subsequently monomethylating the alpha-amino group of the newly exposed N-terminal phenylalanine.</text>
</comment>
<sequence>MCWVSSSAALLSPCTSPFSNSETSSDMPLLDLLASSPLAFVITCCILGLIIGSFLNVVVYRLPKMMERDWKAQSREMLGLPAEPDQPAFNLNRPRSSCPRCAHKIRPWENLPVISYLLLRGKCSQCKAPISKRYPLVELTCAVLSAYIAWHFGFGWQAAAMLVLSWGLLAMSLIDADHQLLPDSLVLPLLWLGLIVNAFGLFTSLNDALWGAVAGYLALWSVFWLFKLVTGKEGMGYGDFKLLAMLGAWGGWQILPLTILLSSLVGAVLGVIMMRVRRVESGTPIPFGPYLAIAGWIALLWGGQITDSYMQFAGFR</sequence>
<dbReference type="EMBL" id="RBOM01000013">
    <property type="protein sequence ID" value="RMM68901.1"/>
    <property type="molecule type" value="Genomic_DNA"/>
</dbReference>
<evidence type="ECO:0000256" key="15">
    <source>
        <dbReference type="ARBA" id="ARBA00067082"/>
    </source>
</evidence>
<dbReference type="GO" id="GO:0004190">
    <property type="term" value="F:aspartic-type endopeptidase activity"/>
    <property type="evidence" value="ECO:0007669"/>
    <property type="project" value="UniProtKB-EC"/>
</dbReference>
<dbReference type="GO" id="GO:0008168">
    <property type="term" value="F:methyltransferase activity"/>
    <property type="evidence" value="ECO:0007669"/>
    <property type="project" value="UniProtKB-KW"/>
</dbReference>
<dbReference type="GO" id="GO:0006465">
    <property type="term" value="P:signal peptide processing"/>
    <property type="evidence" value="ECO:0007669"/>
    <property type="project" value="TreeGrafter"/>
</dbReference>
<evidence type="ECO:0000256" key="7">
    <source>
        <dbReference type="ARBA" id="ARBA00022679"/>
    </source>
</evidence>
<evidence type="ECO:0000256" key="6">
    <source>
        <dbReference type="ARBA" id="ARBA00022670"/>
    </source>
</evidence>
<keyword evidence="13 18" id="KW-0511">Multifunctional enzyme</keyword>
<evidence type="ECO:0000313" key="23">
    <source>
        <dbReference type="EMBL" id="RMM68901.1"/>
    </source>
</evidence>
<evidence type="ECO:0000259" key="20">
    <source>
        <dbReference type="Pfam" id="PF01478"/>
    </source>
</evidence>
<feature type="transmembrane region" description="Helical" evidence="19">
    <location>
        <begin position="208"/>
        <end position="230"/>
    </location>
</feature>
<feature type="transmembrane region" description="Helical" evidence="19">
    <location>
        <begin position="242"/>
        <end position="275"/>
    </location>
</feature>
<feature type="transmembrane region" description="Helical" evidence="19">
    <location>
        <begin position="156"/>
        <end position="173"/>
    </location>
</feature>
<accession>A0A3M3G3S1</accession>
<evidence type="ECO:0000256" key="9">
    <source>
        <dbReference type="ARBA" id="ARBA00022692"/>
    </source>
</evidence>
<comment type="subcellular location">
    <subcellularLocation>
        <location evidence="1">Cell inner membrane</location>
        <topology evidence="1">Multi-pass membrane protein</topology>
    </subcellularLocation>
    <subcellularLocation>
        <location evidence="18">Cell membrane</location>
        <topology evidence="18">Multi-pass membrane protein</topology>
    </subcellularLocation>
</comment>
<keyword evidence="10 18" id="KW-0378">Hydrolase</keyword>
<keyword evidence="6 18" id="KW-0645">Protease</keyword>
<comment type="caution">
    <text evidence="23">The sequence shown here is derived from an EMBL/GenBank/DDBJ whole genome shotgun (WGS) entry which is preliminary data.</text>
</comment>
<evidence type="ECO:0000256" key="10">
    <source>
        <dbReference type="ARBA" id="ARBA00022801"/>
    </source>
</evidence>
<dbReference type="GO" id="GO:0005886">
    <property type="term" value="C:plasma membrane"/>
    <property type="evidence" value="ECO:0007669"/>
    <property type="project" value="UniProtKB-SubCell"/>
</dbReference>
<evidence type="ECO:0000256" key="4">
    <source>
        <dbReference type="ARBA" id="ARBA00022519"/>
    </source>
</evidence>
<dbReference type="PRINTS" id="PR00864">
    <property type="entry name" value="PREPILNPTASE"/>
</dbReference>
<dbReference type="EMBL" id="RBON01000158">
    <property type="protein sequence ID" value="RMM68738.1"/>
    <property type="molecule type" value="Genomic_DNA"/>
</dbReference>
<feature type="transmembrane region" description="Helical" evidence="19">
    <location>
        <begin position="37"/>
        <end position="59"/>
    </location>
</feature>
<evidence type="ECO:0000256" key="17">
    <source>
        <dbReference type="RuleBase" id="RU003793"/>
    </source>
</evidence>
<evidence type="ECO:0000313" key="24">
    <source>
        <dbReference type="Proteomes" id="UP000276829"/>
    </source>
</evidence>
<keyword evidence="5 18" id="KW-0489">Methyltransferase</keyword>
<keyword evidence="9 18" id="KW-0812">Transmembrane</keyword>
<proteinExistence type="inferred from homology"/>
<keyword evidence="8" id="KW-0949">S-adenosyl-L-methionine</keyword>
<evidence type="ECO:0000256" key="13">
    <source>
        <dbReference type="ARBA" id="ARBA00023268"/>
    </source>
</evidence>
<keyword evidence="3" id="KW-1003">Cell membrane</keyword>
<evidence type="ECO:0000256" key="12">
    <source>
        <dbReference type="ARBA" id="ARBA00023136"/>
    </source>
</evidence>
<dbReference type="PANTHER" id="PTHR30487">
    <property type="entry name" value="TYPE 4 PREPILIN-LIKE PROTEINS LEADER PEPTIDE-PROCESSING ENZYME"/>
    <property type="match status" value="1"/>
</dbReference>
<evidence type="ECO:0000256" key="11">
    <source>
        <dbReference type="ARBA" id="ARBA00022989"/>
    </source>
</evidence>
<keyword evidence="4" id="KW-0997">Cell inner membrane</keyword>
<dbReference type="Pfam" id="PF01478">
    <property type="entry name" value="Peptidase_A24"/>
    <property type="match status" value="1"/>
</dbReference>
<evidence type="ECO:0000256" key="2">
    <source>
        <dbReference type="ARBA" id="ARBA00005801"/>
    </source>
</evidence>
<evidence type="ECO:0000256" key="19">
    <source>
        <dbReference type="SAM" id="Phobius"/>
    </source>
</evidence>
<feature type="domain" description="Prepilin peptidase A24 N-terminal" evidence="21">
    <location>
        <begin position="46"/>
        <end position="152"/>
    </location>
</feature>
<comment type="catalytic activity">
    <reaction evidence="14 18">
        <text>Typically cleaves a -Gly-|-Phe- bond to release an N-terminal, basic peptide of 5-8 residues from type IV prepilin, and then N-methylates the new N-terminal amino group, the methyl donor being S-adenosyl-L-methionine.</text>
        <dbReference type="EC" id="3.4.23.43"/>
    </reaction>
</comment>
<dbReference type="Proteomes" id="UP000276829">
    <property type="component" value="Unassembled WGS sequence"/>
</dbReference>
<reference evidence="24 25" key="1">
    <citation type="submission" date="2018-08" db="EMBL/GenBank/DDBJ databases">
        <title>Recombination of ecologically and evolutionarily significant loci maintains genetic cohesion in the Pseudomonas syringae species complex.</title>
        <authorList>
            <person name="Dillon M."/>
            <person name="Thakur S."/>
            <person name="Almeida R.N.D."/>
            <person name="Weir B.S."/>
            <person name="Guttman D.S."/>
        </authorList>
    </citation>
    <scope>NUCLEOTIDE SEQUENCE [LARGE SCALE GENOMIC DNA]</scope>
    <source>
        <strain evidence="22 24">ICMP 4324</strain>
        <strain evidence="23 25">ICMP 4332</strain>
    </source>
</reference>
<dbReference type="PANTHER" id="PTHR30487:SF0">
    <property type="entry name" value="PREPILIN LEADER PEPTIDASE_N-METHYLTRANSFERASE-RELATED"/>
    <property type="match status" value="1"/>
</dbReference>
<dbReference type="Pfam" id="PF06750">
    <property type="entry name" value="A24_N_bact"/>
    <property type="match status" value="1"/>
</dbReference>
<keyword evidence="11 19" id="KW-1133">Transmembrane helix</keyword>
<feature type="transmembrane region" description="Helical" evidence="19">
    <location>
        <begin position="287"/>
        <end position="306"/>
    </location>
</feature>
<dbReference type="InterPro" id="IPR050882">
    <property type="entry name" value="Prepilin_peptidase/N-MTase"/>
</dbReference>
<feature type="domain" description="Prepilin type IV endopeptidase peptidase" evidence="20">
    <location>
        <begin position="162"/>
        <end position="271"/>
    </location>
</feature>
<protein>
    <recommendedName>
        <fullName evidence="16 18">Prepilin leader peptidase/N-methyltransferase</fullName>
        <ecNumber evidence="18">2.1.1.-</ecNumber>
        <ecNumber evidence="15 18">3.4.23.43</ecNumber>
    </recommendedName>
</protein>
<evidence type="ECO:0000256" key="3">
    <source>
        <dbReference type="ARBA" id="ARBA00022475"/>
    </source>
</evidence>
<dbReference type="Proteomes" id="UP000279057">
    <property type="component" value="Unassembled WGS sequence"/>
</dbReference>
<evidence type="ECO:0000313" key="25">
    <source>
        <dbReference type="Proteomes" id="UP000279057"/>
    </source>
</evidence>
<evidence type="ECO:0000256" key="1">
    <source>
        <dbReference type="ARBA" id="ARBA00004429"/>
    </source>
</evidence>